<dbReference type="SMART" id="SM00906">
    <property type="entry name" value="Fungal_trans"/>
    <property type="match status" value="1"/>
</dbReference>
<evidence type="ECO:0000256" key="6">
    <source>
        <dbReference type="SAM" id="Coils"/>
    </source>
</evidence>
<name>A0A9W9GDE3_9EURO</name>
<dbReference type="GO" id="GO:0000981">
    <property type="term" value="F:DNA-binding transcription factor activity, RNA polymerase II-specific"/>
    <property type="evidence" value="ECO:0007669"/>
    <property type="project" value="InterPro"/>
</dbReference>
<keyword evidence="6" id="KW-0175">Coiled coil</keyword>
<dbReference type="InterPro" id="IPR007219">
    <property type="entry name" value="XnlR_reg_dom"/>
</dbReference>
<keyword evidence="3" id="KW-0238">DNA-binding</keyword>
<feature type="transmembrane region" description="Helical" evidence="7">
    <location>
        <begin position="537"/>
        <end position="556"/>
    </location>
</feature>
<dbReference type="AlphaFoldDB" id="A0A9W9GDE3"/>
<dbReference type="GO" id="GO:0006351">
    <property type="term" value="P:DNA-templated transcription"/>
    <property type="evidence" value="ECO:0007669"/>
    <property type="project" value="InterPro"/>
</dbReference>
<evidence type="ECO:0000256" key="2">
    <source>
        <dbReference type="ARBA" id="ARBA00023015"/>
    </source>
</evidence>
<keyword evidence="1" id="KW-0479">Metal-binding</keyword>
<organism evidence="9 10">
    <name type="scientific">Penicillium angulare</name>
    <dbReference type="NCBI Taxonomy" id="116970"/>
    <lineage>
        <taxon>Eukaryota</taxon>
        <taxon>Fungi</taxon>
        <taxon>Dikarya</taxon>
        <taxon>Ascomycota</taxon>
        <taxon>Pezizomycotina</taxon>
        <taxon>Eurotiomycetes</taxon>
        <taxon>Eurotiomycetidae</taxon>
        <taxon>Eurotiales</taxon>
        <taxon>Aspergillaceae</taxon>
        <taxon>Penicillium</taxon>
    </lineage>
</organism>
<reference evidence="9" key="2">
    <citation type="journal article" date="2023" name="IMA Fungus">
        <title>Comparative genomic study of the Penicillium genus elucidates a diverse pangenome and 15 lateral gene transfer events.</title>
        <authorList>
            <person name="Petersen C."/>
            <person name="Sorensen T."/>
            <person name="Nielsen M.R."/>
            <person name="Sondergaard T.E."/>
            <person name="Sorensen J.L."/>
            <person name="Fitzpatrick D.A."/>
            <person name="Frisvad J.C."/>
            <person name="Nielsen K.L."/>
        </authorList>
    </citation>
    <scope>NUCLEOTIDE SEQUENCE</scope>
    <source>
        <strain evidence="9">IBT 30069</strain>
    </source>
</reference>
<evidence type="ECO:0000313" key="9">
    <source>
        <dbReference type="EMBL" id="KAJ5116275.1"/>
    </source>
</evidence>
<dbReference type="Pfam" id="PF00172">
    <property type="entry name" value="Zn_clus"/>
    <property type="match status" value="1"/>
</dbReference>
<keyword evidence="5" id="KW-0539">Nucleus</keyword>
<dbReference type="PANTHER" id="PTHR46910">
    <property type="entry name" value="TRANSCRIPTION FACTOR PDR1"/>
    <property type="match status" value="1"/>
</dbReference>
<dbReference type="InterPro" id="IPR001138">
    <property type="entry name" value="Zn2Cys6_DnaBD"/>
</dbReference>
<evidence type="ECO:0000256" key="5">
    <source>
        <dbReference type="ARBA" id="ARBA00023242"/>
    </source>
</evidence>
<evidence type="ECO:0000259" key="8">
    <source>
        <dbReference type="PROSITE" id="PS50048"/>
    </source>
</evidence>
<dbReference type="InterPro" id="IPR050987">
    <property type="entry name" value="AtrR-like"/>
</dbReference>
<dbReference type="Proteomes" id="UP001149165">
    <property type="component" value="Unassembled WGS sequence"/>
</dbReference>
<dbReference type="SUPFAM" id="SSF57701">
    <property type="entry name" value="Zn2/Cys6 DNA-binding domain"/>
    <property type="match status" value="1"/>
</dbReference>
<keyword evidence="10" id="KW-1185">Reference proteome</keyword>
<dbReference type="SMART" id="SM00066">
    <property type="entry name" value="GAL4"/>
    <property type="match status" value="1"/>
</dbReference>
<comment type="caution">
    <text evidence="9">The sequence shown here is derived from an EMBL/GenBank/DDBJ whole genome shotgun (WGS) entry which is preliminary data.</text>
</comment>
<feature type="domain" description="Zn(2)-C6 fungal-type" evidence="8">
    <location>
        <begin position="16"/>
        <end position="46"/>
    </location>
</feature>
<sequence>MDTGSSALTGSKLRTACDLCRLRKIRCDRAQPACENCHIARLPCVFTPQSNQTRKGLRDELSTTQARVRELEDTLKRIQASACQASDNQPSATSIQHISPRPPNQLSPTNFAVSFIPDTRPLEPAISVLRSHLSYCGLGAPDSSTRADFYSTVYQKTGHAFDLEDFFLGATQSSETKNLRPNRKPVTLLWPSSDLVQLCINHYIESGLYSLFPFADVVFLQFLLDSQVLDQSKHVRASSRACLAAFTANITIMHRHKPEFASADPDAYARAAFTLIPQIITESADLRTLEAMMMLIIYLSPLGQSQPIDLLLGIAIQTLYSLGGHKTKSSQRTSDQASNDRHLRALFWLCYGIDSELSIRKGRPPLLNHDHCDLDLPVNYAQKSKEQHFYWKPLSPNELLYPSDLRFNLIKTKIYAMLYSEKNAPQSEARRIQLIRELDNELSDLRSEFPVNCRPDVFATENAPKYVFHDLSIRGVSIHLEYYYCLGKIHGANNPYNISAAGSHSPLPSSAEITYEAARSTLIYIGRVRHYINYHTFWIHADFILTAIITLFRFLIMRPSSPGFPRDIQIMEEIAHIFAEFLTSGDPERRGFSPFYLTHRFIKWLIFLAMESHECQINS</sequence>
<dbReference type="GO" id="GO:0003677">
    <property type="term" value="F:DNA binding"/>
    <property type="evidence" value="ECO:0007669"/>
    <property type="project" value="UniProtKB-KW"/>
</dbReference>
<proteinExistence type="predicted"/>
<keyword evidence="7" id="KW-0472">Membrane</keyword>
<dbReference type="Gene3D" id="4.10.240.10">
    <property type="entry name" value="Zn(2)-C6 fungal-type DNA-binding domain"/>
    <property type="match status" value="1"/>
</dbReference>
<dbReference type="Pfam" id="PF04082">
    <property type="entry name" value="Fungal_trans"/>
    <property type="match status" value="1"/>
</dbReference>
<dbReference type="PROSITE" id="PS00463">
    <property type="entry name" value="ZN2_CY6_FUNGAL_1"/>
    <property type="match status" value="1"/>
</dbReference>
<reference evidence="9" key="1">
    <citation type="submission" date="2022-11" db="EMBL/GenBank/DDBJ databases">
        <authorList>
            <person name="Petersen C."/>
        </authorList>
    </citation>
    <scope>NUCLEOTIDE SEQUENCE</scope>
    <source>
        <strain evidence="9">IBT 30069</strain>
    </source>
</reference>
<evidence type="ECO:0000256" key="7">
    <source>
        <dbReference type="SAM" id="Phobius"/>
    </source>
</evidence>
<dbReference type="PANTHER" id="PTHR46910:SF20">
    <property type="entry name" value="ZN(II)2CYS6 TRANSCRIPTION FACTOR (EUROFUNG)-RELATED"/>
    <property type="match status" value="1"/>
</dbReference>
<evidence type="ECO:0000256" key="3">
    <source>
        <dbReference type="ARBA" id="ARBA00023125"/>
    </source>
</evidence>
<gene>
    <name evidence="9" type="ORF">N7456_000623</name>
</gene>
<keyword evidence="7" id="KW-1133">Transmembrane helix</keyword>
<keyword evidence="2" id="KW-0805">Transcription regulation</keyword>
<dbReference type="GO" id="GO:0008270">
    <property type="term" value="F:zinc ion binding"/>
    <property type="evidence" value="ECO:0007669"/>
    <property type="project" value="InterPro"/>
</dbReference>
<evidence type="ECO:0000313" key="10">
    <source>
        <dbReference type="Proteomes" id="UP001149165"/>
    </source>
</evidence>
<dbReference type="PROSITE" id="PS50048">
    <property type="entry name" value="ZN2_CY6_FUNGAL_2"/>
    <property type="match status" value="1"/>
</dbReference>
<keyword evidence="7" id="KW-0812">Transmembrane</keyword>
<feature type="coiled-coil region" evidence="6">
    <location>
        <begin position="54"/>
        <end position="81"/>
    </location>
</feature>
<evidence type="ECO:0000256" key="1">
    <source>
        <dbReference type="ARBA" id="ARBA00022723"/>
    </source>
</evidence>
<accession>A0A9W9GDE3</accession>
<evidence type="ECO:0000256" key="4">
    <source>
        <dbReference type="ARBA" id="ARBA00023163"/>
    </source>
</evidence>
<dbReference type="EMBL" id="JAPQKH010000001">
    <property type="protein sequence ID" value="KAJ5116275.1"/>
    <property type="molecule type" value="Genomic_DNA"/>
</dbReference>
<dbReference type="CDD" id="cd00067">
    <property type="entry name" value="GAL4"/>
    <property type="match status" value="1"/>
</dbReference>
<keyword evidence="4" id="KW-0804">Transcription</keyword>
<protein>
    <submittedName>
        <fullName evidence="9">Transcriptional regulator family: Fungal Specific TF</fullName>
    </submittedName>
</protein>
<dbReference type="InterPro" id="IPR036864">
    <property type="entry name" value="Zn2-C6_fun-type_DNA-bd_sf"/>
</dbReference>
<dbReference type="OrthoDB" id="4116913at2759"/>
<dbReference type="CDD" id="cd12148">
    <property type="entry name" value="fungal_TF_MHR"/>
    <property type="match status" value="1"/>
</dbReference>